<evidence type="ECO:0000313" key="1">
    <source>
        <dbReference type="EMBL" id="ADJ53240.1"/>
    </source>
</evidence>
<organism evidence="1 2">
    <name type="scientific">Brochothrix phage A9</name>
    <dbReference type="NCBI Taxonomy" id="857312"/>
    <lineage>
        <taxon>Viruses</taxon>
        <taxon>Duplodnaviria</taxon>
        <taxon>Heunggongvirae</taxon>
        <taxon>Uroviricota</taxon>
        <taxon>Caudoviricetes</taxon>
        <taxon>Herelleviridae</taxon>
        <taxon>Klumppvirus</taxon>
        <taxon>Klumppvirus A9</taxon>
    </lineage>
</organism>
<dbReference type="EMBL" id="HM242243">
    <property type="protein sequence ID" value="ADJ53240.1"/>
    <property type="molecule type" value="Genomic_DNA"/>
</dbReference>
<name>D9J0P3_9CAUD</name>
<accession>D9J0P3</accession>
<dbReference type="KEGG" id="vg:10359235"/>
<dbReference type="OrthoDB" id="12940at10239"/>
<dbReference type="Pfam" id="PF26461">
    <property type="entry name" value="Phi812_tail_tube"/>
    <property type="match status" value="1"/>
</dbReference>
<dbReference type="InterPro" id="IPR058640">
    <property type="entry name" value="Phi812_tail_tube"/>
</dbReference>
<reference evidence="1 2" key="1">
    <citation type="journal article" date="2010" name="J. Bacteriol.">
        <title>Brochothrix thermosphacta bacteriophages feature heterogeneous and highly mosaic genomes and utilize unique prophage insertion sites.</title>
        <authorList>
            <person name="Kilcher S."/>
            <person name="Loessner M.J."/>
            <person name="Klumpp J."/>
        </authorList>
    </citation>
    <scope>NUCLEOTIDE SEQUENCE [LARGE SCALE GENOMIC DNA]</scope>
</reference>
<evidence type="ECO:0000313" key="2">
    <source>
        <dbReference type="Proteomes" id="UP000000331"/>
    </source>
</evidence>
<sequence>MASQAKQSVHTGNTIYITIGNTPIGRAQSLQAERSFGTEGVYEIGSIMPQEHVYLKYDGTLTVNRFRLRREDIEKSGFGSLGEEVLRRDIINILVMGHKDGKTGASNGEIVEAYLGCSILSYNFTITANEISSDEAQFKFLTTSATKASM</sequence>
<dbReference type="RefSeq" id="YP_004301429.1">
    <property type="nucleotide sequence ID" value="NC_015253.1"/>
</dbReference>
<proteinExistence type="predicted"/>
<protein>
    <submittedName>
        <fullName evidence="1">Gp96</fullName>
    </submittedName>
</protein>
<dbReference type="Proteomes" id="UP000000331">
    <property type="component" value="Segment"/>
</dbReference>
<dbReference type="GeneID" id="10359235"/>
<keyword evidence="2" id="KW-1185">Reference proteome</keyword>